<evidence type="ECO:0000313" key="3">
    <source>
        <dbReference type="Proteomes" id="UP000653674"/>
    </source>
</evidence>
<dbReference type="EMBL" id="BONU01000059">
    <property type="protein sequence ID" value="GIG76509.1"/>
    <property type="molecule type" value="Genomic_DNA"/>
</dbReference>
<gene>
    <name evidence="2" type="ORF">Pfl04_49130</name>
</gene>
<proteinExistence type="predicted"/>
<feature type="region of interest" description="Disordered" evidence="1">
    <location>
        <begin position="1"/>
        <end position="28"/>
    </location>
</feature>
<dbReference type="AlphaFoldDB" id="A0A8J3LZB0"/>
<name>A0A8J3LZB0_9ACTN</name>
<reference evidence="2" key="1">
    <citation type="submission" date="2021-01" db="EMBL/GenBank/DDBJ databases">
        <title>Whole genome shotgun sequence of Planosporangium flavigriseum NBRC 105377.</title>
        <authorList>
            <person name="Komaki H."/>
            <person name="Tamura T."/>
        </authorList>
    </citation>
    <scope>NUCLEOTIDE SEQUENCE</scope>
    <source>
        <strain evidence="2">NBRC 105377</strain>
    </source>
</reference>
<evidence type="ECO:0000313" key="2">
    <source>
        <dbReference type="EMBL" id="GIG76509.1"/>
    </source>
</evidence>
<accession>A0A8J3LZB0</accession>
<comment type="caution">
    <text evidence="2">The sequence shown here is derived from an EMBL/GenBank/DDBJ whole genome shotgun (WGS) entry which is preliminary data.</text>
</comment>
<dbReference type="Proteomes" id="UP000653674">
    <property type="component" value="Unassembled WGS sequence"/>
</dbReference>
<protein>
    <submittedName>
        <fullName evidence="2">Uncharacterized protein</fullName>
    </submittedName>
</protein>
<organism evidence="2 3">
    <name type="scientific">Planosporangium flavigriseum</name>
    <dbReference type="NCBI Taxonomy" id="373681"/>
    <lineage>
        <taxon>Bacteria</taxon>
        <taxon>Bacillati</taxon>
        <taxon>Actinomycetota</taxon>
        <taxon>Actinomycetes</taxon>
        <taxon>Micromonosporales</taxon>
        <taxon>Micromonosporaceae</taxon>
        <taxon>Planosporangium</taxon>
    </lineage>
</organism>
<sequence length="352" mass="39028">MAYGHPWPRPRVEDPAPIGGRGQSGDHVDLETQAPVEASQLDEMSADAAAQRLAETLATSTRFVNKPLYQLVDIDLSRDHLAATVALTDFISYALTLDLLEGELLDGLADGRPIRPGTLPLRDRYLPSLGAVIEVNRRLCAGGPLALFAAARPGSRARRGEADYVMLVQERSARVLNSARRLAVIPKSFHEPLVDFSDDAQLSATLERELEEELFGHTELDATEGERRSADPLHLSRLSAPMRWLIDHADTERWRMECTGFGLNLVSGNFEFASLIAIEDEEWWASFGGQVEANWESEGLRRYSTRDRKGLARLVHDATWSNEGLFAFLQGLRRLAEAGTGRVNLPSTELEM</sequence>
<evidence type="ECO:0000256" key="1">
    <source>
        <dbReference type="SAM" id="MobiDB-lite"/>
    </source>
</evidence>
<keyword evidence="3" id="KW-1185">Reference proteome</keyword>